<comment type="caution">
    <text evidence="3">The sequence shown here is derived from an EMBL/GenBank/DDBJ whole genome shotgun (WGS) entry which is preliminary data.</text>
</comment>
<keyword evidence="4" id="KW-1185">Reference proteome</keyword>
<dbReference type="AlphaFoldDB" id="A0A367YI45"/>
<feature type="region of interest" description="Disordered" evidence="1">
    <location>
        <begin position="600"/>
        <end position="658"/>
    </location>
</feature>
<feature type="region of interest" description="Disordered" evidence="1">
    <location>
        <begin position="215"/>
        <end position="260"/>
    </location>
</feature>
<dbReference type="Pfam" id="PF04468">
    <property type="entry name" value="PSP1"/>
    <property type="match status" value="1"/>
</dbReference>
<feature type="region of interest" description="Disordered" evidence="1">
    <location>
        <begin position="272"/>
        <end position="293"/>
    </location>
</feature>
<feature type="region of interest" description="Disordered" evidence="1">
    <location>
        <begin position="449"/>
        <end position="478"/>
    </location>
</feature>
<feature type="region of interest" description="Disordered" evidence="1">
    <location>
        <begin position="765"/>
        <end position="831"/>
    </location>
</feature>
<feature type="region of interest" description="Disordered" evidence="1">
    <location>
        <begin position="89"/>
        <end position="125"/>
    </location>
</feature>
<feature type="domain" description="PSP1 C-terminal" evidence="2">
    <location>
        <begin position="485"/>
        <end position="586"/>
    </location>
</feature>
<dbReference type="PANTHER" id="PTHR43830:SF3">
    <property type="entry name" value="PROTEIN PSP1"/>
    <property type="match status" value="1"/>
</dbReference>
<accession>A0A367YI45</accession>
<protein>
    <submittedName>
        <fullName evidence="3">Uncharacterized protein PB7E8.02</fullName>
    </submittedName>
</protein>
<proteinExistence type="predicted"/>
<feature type="compositionally biased region" description="Basic residues" evidence="1">
    <location>
        <begin position="36"/>
        <end position="46"/>
    </location>
</feature>
<name>A0A367YI45_9ASCO</name>
<dbReference type="Proteomes" id="UP000253472">
    <property type="component" value="Unassembled WGS sequence"/>
</dbReference>
<dbReference type="InterPro" id="IPR047767">
    <property type="entry name" value="PSP1-like"/>
</dbReference>
<feature type="compositionally biased region" description="Gly residues" evidence="1">
    <location>
        <begin position="463"/>
        <end position="472"/>
    </location>
</feature>
<evidence type="ECO:0000259" key="2">
    <source>
        <dbReference type="PROSITE" id="PS51411"/>
    </source>
</evidence>
<feature type="compositionally biased region" description="Low complexity" evidence="1">
    <location>
        <begin position="450"/>
        <end position="462"/>
    </location>
</feature>
<feature type="compositionally biased region" description="Low complexity" evidence="1">
    <location>
        <begin position="276"/>
        <end position="293"/>
    </location>
</feature>
<evidence type="ECO:0000313" key="3">
    <source>
        <dbReference type="EMBL" id="RCK65370.1"/>
    </source>
</evidence>
<feature type="compositionally biased region" description="Low complexity" evidence="1">
    <location>
        <begin position="611"/>
        <end position="627"/>
    </location>
</feature>
<feature type="compositionally biased region" description="Low complexity" evidence="1">
    <location>
        <begin position="23"/>
        <end position="35"/>
    </location>
</feature>
<evidence type="ECO:0000313" key="4">
    <source>
        <dbReference type="Proteomes" id="UP000253472"/>
    </source>
</evidence>
<feature type="compositionally biased region" description="Polar residues" evidence="1">
    <location>
        <begin position="242"/>
        <end position="255"/>
    </location>
</feature>
<organism evidence="3 4">
    <name type="scientific">Candida viswanathii</name>
    <dbReference type="NCBI Taxonomy" id="5486"/>
    <lineage>
        <taxon>Eukaryota</taxon>
        <taxon>Fungi</taxon>
        <taxon>Dikarya</taxon>
        <taxon>Ascomycota</taxon>
        <taxon>Saccharomycotina</taxon>
        <taxon>Pichiomycetes</taxon>
        <taxon>Debaryomycetaceae</taxon>
        <taxon>Candida/Lodderomyces clade</taxon>
        <taxon>Candida</taxon>
    </lineage>
</organism>
<sequence>MMTFDNYNTSTKDNNGGGGVNTGGSNTAAATSTANHHPHHHHHNLHTHQNPQHNPQLHYQQGLHLQPGGQQQQQQQQQQYFHHYDSQQPFNLPLMQGSSSPTHPLNQTATTGSGSTTSTTPIWNLPFGQQSSTSSYYQPSSSIGASNRRNSLIDSTNIWLTSNPTNTAGASGSNIWATSTNLQPGQQQQSSQMNFPPTLENYISTSSIAAHNRSSLIPGFTSSPPPPAGSAAGSQQVPPQPQISLTEPFSTTPSEISPGLLMDPLMRRRSFTDALSSGGPTPSTTATTTTSAAAAPTTVISDKNTLQMVDDYFENDPHERVKVTLQLLNERFFDEEKFLGDAYQLPKFPIENSLRNYQLILVGFKAGRIDVFYLPTNNPTNPELLNLKVGDLVIVEADRGRDLGKVFKMNISIDEARLLKLLQFQEQQAALNEHVDNILDDISVKSLSDQQQQQAQQQQQGAGTAGSSGGGSSSTTAPPTLHFPKSVIALAQPNEIIQILNKKQDEEKACRLCLAKIANATSGSLLGGPTSPATQDLLQMKLIDAEYQFDRKKLIFYYSTSRRIDFRDLVRELFRIYKTRIWMCAVIGLPYQISSRRNSNSPLLGAPPQPTLTTTTSTTGSATSGSSFINPFMQQQQQPSATTASSTTSIPTTSNSQYNINRLDRRLSFQIPPTYQQQGQAQQQTINYPQQQQGQQGQIPLSYQLDFIPRRFSDSRSQISSTWQQQQPSQQQQYVIPTKYQFPPSQQQGHHHQTTGSISEILQPHSEEHSPGRIMNDENEQDRDGCEEFKDDEIMKQEDKDVDDIEVDEESFSNHSGESFVLKSLVDSINH</sequence>
<feature type="region of interest" description="Disordered" evidence="1">
    <location>
        <begin position="1"/>
        <end position="55"/>
    </location>
</feature>
<dbReference type="OrthoDB" id="243127at2759"/>
<feature type="compositionally biased region" description="Low complexity" evidence="1">
    <location>
        <begin position="634"/>
        <end position="657"/>
    </location>
</feature>
<feature type="region of interest" description="Disordered" evidence="1">
    <location>
        <begin position="674"/>
        <end position="698"/>
    </location>
</feature>
<feature type="compositionally biased region" description="Acidic residues" evidence="1">
    <location>
        <begin position="800"/>
        <end position="811"/>
    </location>
</feature>
<gene>
    <name evidence="3" type="ORF">Cantr_01387</name>
</gene>
<feature type="compositionally biased region" description="Low complexity" evidence="1">
    <location>
        <begin position="676"/>
        <end position="698"/>
    </location>
</feature>
<dbReference type="PANTHER" id="PTHR43830">
    <property type="entry name" value="PROTEIN PSP1"/>
    <property type="match status" value="1"/>
</dbReference>
<dbReference type="PROSITE" id="PS51411">
    <property type="entry name" value="PSP1_C"/>
    <property type="match status" value="1"/>
</dbReference>
<dbReference type="EMBL" id="QLNQ01000020">
    <property type="protein sequence ID" value="RCK65370.1"/>
    <property type="molecule type" value="Genomic_DNA"/>
</dbReference>
<feature type="compositionally biased region" description="Polar residues" evidence="1">
    <location>
        <begin position="96"/>
        <end position="107"/>
    </location>
</feature>
<reference evidence="3 4" key="1">
    <citation type="submission" date="2018-06" db="EMBL/GenBank/DDBJ databases">
        <title>Whole genome sequencing of Candida tropicalis (genome annotated by CSBL at Korea University).</title>
        <authorList>
            <person name="Ahn J."/>
        </authorList>
    </citation>
    <scope>NUCLEOTIDE SEQUENCE [LARGE SCALE GENOMIC DNA]</scope>
    <source>
        <strain evidence="3 4">ATCC 20962</strain>
    </source>
</reference>
<evidence type="ECO:0000256" key="1">
    <source>
        <dbReference type="SAM" id="MobiDB-lite"/>
    </source>
</evidence>
<feature type="compositionally biased region" description="Basic and acidic residues" evidence="1">
    <location>
        <begin position="782"/>
        <end position="799"/>
    </location>
</feature>
<dbReference type="InterPro" id="IPR007557">
    <property type="entry name" value="PSP1_C"/>
</dbReference>
<feature type="compositionally biased region" description="Polar residues" evidence="1">
    <location>
        <begin position="1"/>
        <end position="13"/>
    </location>
</feature>
<feature type="compositionally biased region" description="Low complexity" evidence="1">
    <location>
        <begin position="108"/>
        <end position="120"/>
    </location>
</feature>
<feature type="compositionally biased region" description="Low complexity" evidence="1">
    <location>
        <begin position="715"/>
        <end position="733"/>
    </location>
</feature>
<feature type="region of interest" description="Disordered" evidence="1">
    <location>
        <begin position="714"/>
        <end position="733"/>
    </location>
</feature>
<dbReference type="GO" id="GO:0005737">
    <property type="term" value="C:cytoplasm"/>
    <property type="evidence" value="ECO:0007669"/>
    <property type="project" value="TreeGrafter"/>
</dbReference>